<dbReference type="RefSeq" id="WP_386734817.1">
    <property type="nucleotide sequence ID" value="NZ_JBHRXI010000006.1"/>
</dbReference>
<dbReference type="Gene3D" id="1.10.10.10">
    <property type="entry name" value="Winged helix-like DNA-binding domain superfamily/Winged helix DNA-binding domain"/>
    <property type="match status" value="1"/>
</dbReference>
<dbReference type="SUPFAM" id="SSF53850">
    <property type="entry name" value="Periplasmic binding protein-like II"/>
    <property type="match status" value="1"/>
</dbReference>
<feature type="domain" description="HTH lysR-type" evidence="5">
    <location>
        <begin position="3"/>
        <end position="60"/>
    </location>
</feature>
<accession>A0ABV7TF54</accession>
<protein>
    <submittedName>
        <fullName evidence="6">LysR family transcriptional regulator</fullName>
    </submittedName>
</protein>
<keyword evidence="3" id="KW-0238">DNA-binding</keyword>
<keyword evidence="4" id="KW-0804">Transcription</keyword>
<organism evidence="6 7">
    <name type="scientific">Lutimaribacter marinistellae</name>
    <dbReference type="NCBI Taxonomy" id="1820329"/>
    <lineage>
        <taxon>Bacteria</taxon>
        <taxon>Pseudomonadati</taxon>
        <taxon>Pseudomonadota</taxon>
        <taxon>Alphaproteobacteria</taxon>
        <taxon>Rhodobacterales</taxon>
        <taxon>Roseobacteraceae</taxon>
        <taxon>Lutimaribacter</taxon>
    </lineage>
</organism>
<dbReference type="InterPro" id="IPR000847">
    <property type="entry name" value="LysR_HTH_N"/>
</dbReference>
<dbReference type="InterPro" id="IPR036388">
    <property type="entry name" value="WH-like_DNA-bd_sf"/>
</dbReference>
<evidence type="ECO:0000259" key="5">
    <source>
        <dbReference type="PROSITE" id="PS50931"/>
    </source>
</evidence>
<reference evidence="7" key="1">
    <citation type="journal article" date="2019" name="Int. J. Syst. Evol. Microbiol.">
        <title>The Global Catalogue of Microorganisms (GCM) 10K type strain sequencing project: providing services to taxonomists for standard genome sequencing and annotation.</title>
        <authorList>
            <consortium name="The Broad Institute Genomics Platform"/>
            <consortium name="The Broad Institute Genome Sequencing Center for Infectious Disease"/>
            <person name="Wu L."/>
            <person name="Ma J."/>
        </authorList>
    </citation>
    <scope>NUCLEOTIDE SEQUENCE [LARGE SCALE GENOMIC DNA]</scope>
    <source>
        <strain evidence="7">KCTC 42911</strain>
    </source>
</reference>
<dbReference type="Gene3D" id="3.40.190.290">
    <property type="match status" value="1"/>
</dbReference>
<evidence type="ECO:0000256" key="4">
    <source>
        <dbReference type="ARBA" id="ARBA00023163"/>
    </source>
</evidence>
<keyword evidence="7" id="KW-1185">Reference proteome</keyword>
<dbReference type="PANTHER" id="PTHR30126">
    <property type="entry name" value="HTH-TYPE TRANSCRIPTIONAL REGULATOR"/>
    <property type="match status" value="1"/>
</dbReference>
<dbReference type="CDD" id="cd05466">
    <property type="entry name" value="PBP2_LTTR_substrate"/>
    <property type="match status" value="1"/>
</dbReference>
<sequence>MPISTTRLRAFIHVYEAETFSGAAHAIGNSVPSITQLIRALEEEYGVTLFVKSGRRLIPTPAADQLYPVAFELREAEARAEKVLQASRLKESGTLRVGIGNAYPGMAIIRKFSRDMPSVTINVENGNWDRIMDLFKADQIDVGILPGVRESKALKTVVCFEQRVVAVVPHSHPYNDMGRIAISDLKDQPLIFRSSGSSTQHRVDTALNAAGLRPRPVVVCDSRDGVLEAVSNELGIGFIWEHSSFRADDLLRLEVEELKGKVQEHAFAARSNDNALVRAFLDVCASRRFHVA</sequence>
<dbReference type="Proteomes" id="UP001595629">
    <property type="component" value="Unassembled WGS sequence"/>
</dbReference>
<dbReference type="PANTHER" id="PTHR30126:SF94">
    <property type="entry name" value="LYSR FAMILY TRANSCRIPTIONAL REGULATOR"/>
    <property type="match status" value="1"/>
</dbReference>
<comment type="similarity">
    <text evidence="1">Belongs to the LysR transcriptional regulatory family.</text>
</comment>
<evidence type="ECO:0000313" key="7">
    <source>
        <dbReference type="Proteomes" id="UP001595629"/>
    </source>
</evidence>
<evidence type="ECO:0000256" key="1">
    <source>
        <dbReference type="ARBA" id="ARBA00009437"/>
    </source>
</evidence>
<name>A0ABV7TF54_9RHOB</name>
<gene>
    <name evidence="6" type="ORF">ACFORG_07645</name>
</gene>
<evidence type="ECO:0000313" key="6">
    <source>
        <dbReference type="EMBL" id="MFC3613631.1"/>
    </source>
</evidence>
<comment type="caution">
    <text evidence="6">The sequence shown here is derived from an EMBL/GenBank/DDBJ whole genome shotgun (WGS) entry which is preliminary data.</text>
</comment>
<proteinExistence type="inferred from homology"/>
<dbReference type="EMBL" id="JBHRXI010000006">
    <property type="protein sequence ID" value="MFC3613631.1"/>
    <property type="molecule type" value="Genomic_DNA"/>
</dbReference>
<evidence type="ECO:0000256" key="2">
    <source>
        <dbReference type="ARBA" id="ARBA00023015"/>
    </source>
</evidence>
<dbReference type="PROSITE" id="PS50931">
    <property type="entry name" value="HTH_LYSR"/>
    <property type="match status" value="1"/>
</dbReference>
<dbReference type="SUPFAM" id="SSF46785">
    <property type="entry name" value="Winged helix' DNA-binding domain"/>
    <property type="match status" value="1"/>
</dbReference>
<keyword evidence="2" id="KW-0805">Transcription regulation</keyword>
<dbReference type="InterPro" id="IPR036390">
    <property type="entry name" value="WH_DNA-bd_sf"/>
</dbReference>
<dbReference type="Pfam" id="PF00126">
    <property type="entry name" value="HTH_1"/>
    <property type="match status" value="1"/>
</dbReference>
<dbReference type="InterPro" id="IPR005119">
    <property type="entry name" value="LysR_subst-bd"/>
</dbReference>
<dbReference type="Pfam" id="PF03466">
    <property type="entry name" value="LysR_substrate"/>
    <property type="match status" value="1"/>
</dbReference>
<evidence type="ECO:0000256" key="3">
    <source>
        <dbReference type="ARBA" id="ARBA00023125"/>
    </source>
</evidence>